<evidence type="ECO:0000313" key="7">
    <source>
        <dbReference type="Proteomes" id="UP000283530"/>
    </source>
</evidence>
<comment type="function">
    <text evidence="4">Dirigent proteins impart stereoselectivity on the phenoxy radical-coupling reaction, yielding optically active lignans from two molecules of coniferyl alcohol in the biosynthesis of lignans, flavonolignans, and alkaloids and thus plays a central role in plant secondary metabolism.</text>
</comment>
<evidence type="ECO:0000256" key="5">
    <source>
        <dbReference type="SAM" id="MobiDB-lite"/>
    </source>
</evidence>
<feature type="compositionally biased region" description="Polar residues" evidence="5">
    <location>
        <begin position="44"/>
        <end position="58"/>
    </location>
</feature>
<feature type="compositionally biased region" description="Low complexity" evidence="5">
    <location>
        <begin position="59"/>
        <end position="78"/>
    </location>
</feature>
<dbReference type="Pfam" id="PF03018">
    <property type="entry name" value="Dirigent"/>
    <property type="match status" value="1"/>
</dbReference>
<evidence type="ECO:0000256" key="2">
    <source>
        <dbReference type="ARBA" id="ARBA00011738"/>
    </source>
</evidence>
<dbReference type="GO" id="GO:0009699">
    <property type="term" value="P:phenylpropanoid biosynthetic process"/>
    <property type="evidence" value="ECO:0007669"/>
    <property type="project" value="UniProtKB-ARBA"/>
</dbReference>
<dbReference type="InterPro" id="IPR004265">
    <property type="entry name" value="Dirigent"/>
</dbReference>
<accession>A0A443NE84</accession>
<comment type="caution">
    <text evidence="6">The sequence shown here is derived from an EMBL/GenBank/DDBJ whole genome shotgun (WGS) entry which is preliminary data.</text>
</comment>
<comment type="subunit">
    <text evidence="2 4">Homodimer.</text>
</comment>
<keyword evidence="3 4" id="KW-0964">Secreted</keyword>
<keyword evidence="4" id="KW-0052">Apoplast</keyword>
<dbReference type="InterPro" id="IPR044859">
    <property type="entry name" value="Allene_oxi_cyc_Dirigent"/>
</dbReference>
<dbReference type="OrthoDB" id="1921494at2759"/>
<comment type="similarity">
    <text evidence="1 4">Belongs to the plant dirigent protein family.</text>
</comment>
<evidence type="ECO:0000256" key="4">
    <source>
        <dbReference type="RuleBase" id="RU363099"/>
    </source>
</evidence>
<evidence type="ECO:0000256" key="1">
    <source>
        <dbReference type="ARBA" id="ARBA00010746"/>
    </source>
</evidence>
<dbReference type="EMBL" id="QPKB01000002">
    <property type="protein sequence ID" value="RWR76850.1"/>
    <property type="molecule type" value="Genomic_DNA"/>
</dbReference>
<feature type="signal peptide" evidence="4">
    <location>
        <begin position="1"/>
        <end position="23"/>
    </location>
</feature>
<sequence length="312" mass="32070">MQCTHKATTYLLLLVIAFICANSARVLEGEGPLPAHTGPPESPNPVTTPVTDAPTSSVTGPTGAAPSTANGAAATSATLPNPEAHHPLTFFMHDVLGGSSPSARVVTGVVANAGVNSQLPFSKNNANIFPVNGGIPLVNGNNGIINNNNIPFLTGLRGPNSASIVQTGGQNINGGNNLPFVTAGQLPAGAILQKLLFGTITVIDDEMTEGHELGSGVLGKAQGFYVASSQDGTSQTMALTAVFESEHFTNCLSFFGVHRTASPESQIAIIGGTGRYANAKGYAIVQTIHPVDDQHTTDGVDTVLQFSVYLSQ</sequence>
<gene>
    <name evidence="6" type="ORF">CKAN_00531200</name>
</gene>
<comment type="subcellular location">
    <subcellularLocation>
        <location evidence="4">Secreted</location>
        <location evidence="4">Extracellular space</location>
        <location evidence="4">Apoplast</location>
    </subcellularLocation>
</comment>
<name>A0A443NE84_9MAGN</name>
<dbReference type="Proteomes" id="UP000283530">
    <property type="component" value="Unassembled WGS sequence"/>
</dbReference>
<dbReference type="GO" id="GO:0048046">
    <property type="term" value="C:apoplast"/>
    <property type="evidence" value="ECO:0007669"/>
    <property type="project" value="UniProtKB-SubCell"/>
</dbReference>
<organism evidence="6 7">
    <name type="scientific">Cinnamomum micranthum f. kanehirae</name>
    <dbReference type="NCBI Taxonomy" id="337451"/>
    <lineage>
        <taxon>Eukaryota</taxon>
        <taxon>Viridiplantae</taxon>
        <taxon>Streptophyta</taxon>
        <taxon>Embryophyta</taxon>
        <taxon>Tracheophyta</taxon>
        <taxon>Spermatophyta</taxon>
        <taxon>Magnoliopsida</taxon>
        <taxon>Magnoliidae</taxon>
        <taxon>Laurales</taxon>
        <taxon>Lauraceae</taxon>
        <taxon>Cinnamomum</taxon>
    </lineage>
</organism>
<dbReference type="PANTHER" id="PTHR46215">
    <property type="entry name" value="DIRIGENT PROTEIN 24-RELATED"/>
    <property type="match status" value="1"/>
</dbReference>
<keyword evidence="4" id="KW-0732">Signal</keyword>
<dbReference type="PANTHER" id="PTHR46215:SF15">
    <property type="entry name" value="DIRIGENT PROTEIN 24"/>
    <property type="match status" value="1"/>
</dbReference>
<dbReference type="AlphaFoldDB" id="A0A443NE84"/>
<feature type="chain" id="PRO_5018817673" description="Dirigent protein" evidence="4">
    <location>
        <begin position="24"/>
        <end position="312"/>
    </location>
</feature>
<reference evidence="6 7" key="1">
    <citation type="journal article" date="2019" name="Nat. Plants">
        <title>Stout camphor tree genome fills gaps in understanding of flowering plant genome evolution.</title>
        <authorList>
            <person name="Chaw S.M."/>
            <person name="Liu Y.C."/>
            <person name="Wu Y.W."/>
            <person name="Wang H.Y."/>
            <person name="Lin C.I."/>
            <person name="Wu C.S."/>
            <person name="Ke H.M."/>
            <person name="Chang L.Y."/>
            <person name="Hsu C.Y."/>
            <person name="Yang H.T."/>
            <person name="Sudianto E."/>
            <person name="Hsu M.H."/>
            <person name="Wu K.P."/>
            <person name="Wang L.N."/>
            <person name="Leebens-Mack J.H."/>
            <person name="Tsai I.J."/>
        </authorList>
    </citation>
    <scope>NUCLEOTIDE SEQUENCE [LARGE SCALE GENOMIC DNA]</scope>
    <source>
        <strain evidence="7">cv. Chaw 1501</strain>
        <tissue evidence="6">Young leaves</tissue>
    </source>
</reference>
<proteinExistence type="inferred from homology"/>
<keyword evidence="7" id="KW-1185">Reference proteome</keyword>
<dbReference type="Gene3D" id="2.40.480.10">
    <property type="entry name" value="Allene oxide cyclase-like"/>
    <property type="match status" value="1"/>
</dbReference>
<feature type="region of interest" description="Disordered" evidence="5">
    <location>
        <begin position="31"/>
        <end position="80"/>
    </location>
</feature>
<protein>
    <recommendedName>
        <fullName evidence="4">Dirigent protein</fullName>
    </recommendedName>
</protein>
<evidence type="ECO:0000313" key="6">
    <source>
        <dbReference type="EMBL" id="RWR76850.1"/>
    </source>
</evidence>
<evidence type="ECO:0000256" key="3">
    <source>
        <dbReference type="ARBA" id="ARBA00022525"/>
    </source>
</evidence>